<dbReference type="InterPro" id="IPR050361">
    <property type="entry name" value="MPP/UQCRC_Complex"/>
</dbReference>
<evidence type="ECO:0000313" key="4">
    <source>
        <dbReference type="EMBL" id="TDX40330.1"/>
    </source>
</evidence>
<feature type="chain" id="PRO_5020659583" evidence="1">
    <location>
        <begin position="25"/>
        <end position="490"/>
    </location>
</feature>
<sequence>MKKTYKILSLTIIILFLFTFGAAAQNQNLSPEFFRELADIVNDEPKIEIPDYELFELENGMKFYLAQDKSLPIFEVKGYINAGQINENKNNAGISSLMTELMLLETENYSEQKLSLFKEINALSLNLAAGFDRISISANSLSTESSELISLLAEVLQRPKFEGDHFTRTVKESRQYYKHQFYNDSALLNMHFFKNLYGQHPYGYNYDYDLILDFLAEVEPTQVKAFYRKTLRPENIVFAVSGNFDLDELKQEIKSKFAAWENTKSDLNKSYVSVNPEIQQKIIIINKEDATQANMRMGYNFYSNKFPKKIPFMMANRIFGGGSISSRLMQNLRQDKGYVYGIYAQTKYSDYGGAYFINLSLEPEKALAGMEAVKEEILKIKNGTEKFTEKELFENINLYNAIYPKAYQHQIDVLDQIVYQKEFNNKSDNYINNVIKQYNGLSSEEVQKIFAEELYPEIIFTVIVGPAEKIKPQFEDAGLEVEVLENSIPN</sequence>
<reference evidence="4 5" key="1">
    <citation type="submission" date="2019-03" db="EMBL/GenBank/DDBJ databases">
        <title>Subsurface microbial communities from deep shales in Ohio and West Virginia, USA.</title>
        <authorList>
            <person name="Wrighton K."/>
        </authorList>
    </citation>
    <scope>NUCLEOTIDE SEQUENCE [LARGE SCALE GENOMIC DNA]</scope>
    <source>
        <strain evidence="4 5">DSMZ 11287</strain>
    </source>
</reference>
<organism evidence="4 5">
    <name type="scientific">Halanaerobium congolense</name>
    <dbReference type="NCBI Taxonomy" id="54121"/>
    <lineage>
        <taxon>Bacteria</taxon>
        <taxon>Bacillati</taxon>
        <taxon>Bacillota</taxon>
        <taxon>Clostridia</taxon>
        <taxon>Halanaerobiales</taxon>
        <taxon>Halanaerobiaceae</taxon>
        <taxon>Halanaerobium</taxon>
    </lineage>
</organism>
<dbReference type="Gene3D" id="3.30.830.10">
    <property type="entry name" value="Metalloenzyme, LuxS/M16 peptidase-like"/>
    <property type="match status" value="2"/>
</dbReference>
<name>A0A4R8G749_9FIRM</name>
<feature type="domain" description="Peptidase M16 C-terminal" evidence="3">
    <location>
        <begin position="219"/>
        <end position="392"/>
    </location>
</feature>
<protein>
    <submittedName>
        <fullName evidence="4">Zinc protease</fullName>
    </submittedName>
</protein>
<dbReference type="GO" id="GO:0008233">
    <property type="term" value="F:peptidase activity"/>
    <property type="evidence" value="ECO:0007669"/>
    <property type="project" value="UniProtKB-KW"/>
</dbReference>
<evidence type="ECO:0000313" key="5">
    <source>
        <dbReference type="Proteomes" id="UP000295472"/>
    </source>
</evidence>
<dbReference type="PANTHER" id="PTHR11851:SF224">
    <property type="entry name" value="PROCESSING PROTEASE"/>
    <property type="match status" value="1"/>
</dbReference>
<dbReference type="AlphaFoldDB" id="A0A4R8G749"/>
<dbReference type="InterPro" id="IPR011765">
    <property type="entry name" value="Pept_M16_N"/>
</dbReference>
<dbReference type="Pfam" id="PF05193">
    <property type="entry name" value="Peptidase_M16_C"/>
    <property type="match status" value="1"/>
</dbReference>
<dbReference type="EMBL" id="SOEF01000029">
    <property type="protein sequence ID" value="TDX40330.1"/>
    <property type="molecule type" value="Genomic_DNA"/>
</dbReference>
<keyword evidence="4" id="KW-0645">Protease</keyword>
<comment type="caution">
    <text evidence="4">The sequence shown here is derived from an EMBL/GenBank/DDBJ whole genome shotgun (WGS) entry which is preliminary data.</text>
</comment>
<dbReference type="InterPro" id="IPR011249">
    <property type="entry name" value="Metalloenz_LuxS/M16"/>
</dbReference>
<dbReference type="Proteomes" id="UP000295472">
    <property type="component" value="Unassembled WGS sequence"/>
</dbReference>
<proteinExistence type="predicted"/>
<dbReference type="PANTHER" id="PTHR11851">
    <property type="entry name" value="METALLOPROTEASE"/>
    <property type="match status" value="1"/>
</dbReference>
<dbReference type="GO" id="GO:0006508">
    <property type="term" value="P:proteolysis"/>
    <property type="evidence" value="ECO:0007669"/>
    <property type="project" value="UniProtKB-KW"/>
</dbReference>
<dbReference type="GeneID" id="57013466"/>
<dbReference type="SUPFAM" id="SSF63411">
    <property type="entry name" value="LuxS/MPP-like metallohydrolase"/>
    <property type="match status" value="2"/>
</dbReference>
<keyword evidence="4" id="KW-0378">Hydrolase</keyword>
<keyword evidence="1" id="KW-0732">Signal</keyword>
<feature type="domain" description="Peptidase M16 N-terminal" evidence="2">
    <location>
        <begin position="79"/>
        <end position="203"/>
    </location>
</feature>
<evidence type="ECO:0000256" key="1">
    <source>
        <dbReference type="SAM" id="SignalP"/>
    </source>
</evidence>
<evidence type="ECO:0000259" key="3">
    <source>
        <dbReference type="Pfam" id="PF05193"/>
    </source>
</evidence>
<accession>A0A4R8G749</accession>
<feature type="signal peptide" evidence="1">
    <location>
        <begin position="1"/>
        <end position="24"/>
    </location>
</feature>
<evidence type="ECO:0000259" key="2">
    <source>
        <dbReference type="Pfam" id="PF00675"/>
    </source>
</evidence>
<dbReference type="Pfam" id="PF00675">
    <property type="entry name" value="Peptidase_M16"/>
    <property type="match status" value="1"/>
</dbReference>
<gene>
    <name evidence="4" type="ORF">C7954_12928</name>
</gene>
<dbReference type="InterPro" id="IPR007863">
    <property type="entry name" value="Peptidase_M16_C"/>
</dbReference>
<dbReference type="RefSeq" id="WP_134059921.1">
    <property type="nucleotide sequence ID" value="NZ_SOEF01000029.1"/>
</dbReference>
<dbReference type="GO" id="GO:0046872">
    <property type="term" value="F:metal ion binding"/>
    <property type="evidence" value="ECO:0007669"/>
    <property type="project" value="InterPro"/>
</dbReference>